<keyword evidence="2" id="KW-0812">Transmembrane</keyword>
<evidence type="ECO:0000256" key="1">
    <source>
        <dbReference type="SAM" id="MobiDB-lite"/>
    </source>
</evidence>
<proteinExistence type="predicted"/>
<evidence type="ECO:0000313" key="3">
    <source>
        <dbReference type="EMBL" id="KAB5594803.1"/>
    </source>
</evidence>
<dbReference type="AlphaFoldDB" id="A0A5N5QTC0"/>
<protein>
    <recommendedName>
        <fullName evidence="5">Transmembrane protein</fullName>
    </recommendedName>
</protein>
<accession>A0A5N5QTC0</accession>
<dbReference type="EMBL" id="SSOP01000016">
    <property type="protein sequence ID" value="KAB5594803.1"/>
    <property type="molecule type" value="Genomic_DNA"/>
</dbReference>
<keyword evidence="2" id="KW-0472">Membrane</keyword>
<feature type="transmembrane region" description="Helical" evidence="2">
    <location>
        <begin position="53"/>
        <end position="78"/>
    </location>
</feature>
<keyword evidence="2" id="KW-1133">Transmembrane helix</keyword>
<evidence type="ECO:0000313" key="4">
    <source>
        <dbReference type="Proteomes" id="UP000383932"/>
    </source>
</evidence>
<feature type="region of interest" description="Disordered" evidence="1">
    <location>
        <begin position="1"/>
        <end position="31"/>
    </location>
</feature>
<evidence type="ECO:0008006" key="5">
    <source>
        <dbReference type="Google" id="ProtNLM"/>
    </source>
</evidence>
<sequence>MTPPASRRSKLGASPLGTNDAIIDDKSSQLPTEDGVSVTVEEAEGVSPRRRKLILIALVIVVALLLVGLGILVGVLLMRGWGLMLTLLEKVKISSF</sequence>
<comment type="caution">
    <text evidence="3">The sequence shown here is derived from an EMBL/GenBank/DDBJ whole genome shotgun (WGS) entry which is preliminary data.</text>
</comment>
<reference evidence="3 4" key="1">
    <citation type="journal article" date="2019" name="Fungal Biol. Biotechnol.">
        <title>Draft genome sequence of fastidious pathogen Ceratobasidium theobromae, which causes vascular-streak dieback in Theobroma cacao.</title>
        <authorList>
            <person name="Ali S.S."/>
            <person name="Asman A."/>
            <person name="Shao J."/>
            <person name="Firmansyah A.P."/>
            <person name="Susilo A.W."/>
            <person name="Rosmana A."/>
            <person name="McMahon P."/>
            <person name="Junaid M."/>
            <person name="Guest D."/>
            <person name="Kheng T.Y."/>
            <person name="Meinhardt L.W."/>
            <person name="Bailey B.A."/>
        </authorList>
    </citation>
    <scope>NUCLEOTIDE SEQUENCE [LARGE SCALE GENOMIC DNA]</scope>
    <source>
        <strain evidence="3 4">CT2</strain>
    </source>
</reference>
<organism evidence="3 4">
    <name type="scientific">Ceratobasidium theobromae</name>
    <dbReference type="NCBI Taxonomy" id="1582974"/>
    <lineage>
        <taxon>Eukaryota</taxon>
        <taxon>Fungi</taxon>
        <taxon>Dikarya</taxon>
        <taxon>Basidiomycota</taxon>
        <taxon>Agaricomycotina</taxon>
        <taxon>Agaricomycetes</taxon>
        <taxon>Cantharellales</taxon>
        <taxon>Ceratobasidiaceae</taxon>
        <taxon>Ceratobasidium</taxon>
    </lineage>
</organism>
<evidence type="ECO:0000256" key="2">
    <source>
        <dbReference type="SAM" id="Phobius"/>
    </source>
</evidence>
<dbReference type="Proteomes" id="UP000383932">
    <property type="component" value="Unassembled WGS sequence"/>
</dbReference>
<keyword evidence="4" id="KW-1185">Reference proteome</keyword>
<gene>
    <name evidence="3" type="ORF">CTheo_1782</name>
</gene>
<name>A0A5N5QTC0_9AGAM</name>